<dbReference type="PANTHER" id="PTHR34580">
    <property type="match status" value="1"/>
</dbReference>
<keyword evidence="3" id="KW-0238">DNA-binding</keyword>
<evidence type="ECO:0000313" key="4">
    <source>
        <dbReference type="Proteomes" id="UP000192923"/>
    </source>
</evidence>
<dbReference type="STRING" id="1760988.SAMN02949497_1686"/>
<name>A0A1Y6D1V5_9GAMM</name>
<feature type="domain" description="WCX" evidence="2">
    <location>
        <begin position="262"/>
        <end position="334"/>
    </location>
</feature>
<proteinExistence type="predicted"/>
<gene>
    <name evidence="3" type="ORF">SAMN02949497_1686</name>
</gene>
<organism evidence="3 4">
    <name type="scientific">Methylomagnum ishizawai</name>
    <dbReference type="NCBI Taxonomy" id="1760988"/>
    <lineage>
        <taxon>Bacteria</taxon>
        <taxon>Pseudomonadati</taxon>
        <taxon>Pseudomonadota</taxon>
        <taxon>Gammaproteobacteria</taxon>
        <taxon>Methylococcales</taxon>
        <taxon>Methylococcaceae</taxon>
        <taxon>Methylomagnum</taxon>
    </lineage>
</organism>
<feature type="domain" description="WYL" evidence="1">
    <location>
        <begin position="163"/>
        <end position="228"/>
    </location>
</feature>
<dbReference type="EMBL" id="FXAM01000001">
    <property type="protein sequence ID" value="SMF94374.1"/>
    <property type="molecule type" value="Genomic_DNA"/>
</dbReference>
<dbReference type="PANTHER" id="PTHR34580:SF1">
    <property type="entry name" value="PROTEIN PAFC"/>
    <property type="match status" value="1"/>
</dbReference>
<dbReference type="GO" id="GO:0003677">
    <property type="term" value="F:DNA binding"/>
    <property type="evidence" value="ECO:0007669"/>
    <property type="project" value="UniProtKB-KW"/>
</dbReference>
<dbReference type="InterPro" id="IPR026881">
    <property type="entry name" value="WYL_dom"/>
</dbReference>
<reference evidence="3 4" key="1">
    <citation type="submission" date="2016-12" db="EMBL/GenBank/DDBJ databases">
        <authorList>
            <person name="Song W.-J."/>
            <person name="Kurnit D.M."/>
        </authorList>
    </citation>
    <scope>NUCLEOTIDE SEQUENCE [LARGE SCALE GENOMIC DNA]</scope>
    <source>
        <strain evidence="3 4">175</strain>
    </source>
</reference>
<dbReference type="PROSITE" id="PS52050">
    <property type="entry name" value="WYL"/>
    <property type="match status" value="1"/>
</dbReference>
<dbReference type="Pfam" id="PF13280">
    <property type="entry name" value="WYL"/>
    <property type="match status" value="1"/>
</dbReference>
<accession>A0A1Y6D1V5</accession>
<dbReference type="Proteomes" id="UP000192923">
    <property type="component" value="Unassembled WGS sequence"/>
</dbReference>
<keyword evidence="4" id="KW-1185">Reference proteome</keyword>
<dbReference type="RefSeq" id="WP_176225146.1">
    <property type="nucleotide sequence ID" value="NZ_FXAM01000001.1"/>
</dbReference>
<dbReference type="InterPro" id="IPR057727">
    <property type="entry name" value="WCX_dom"/>
</dbReference>
<protein>
    <submittedName>
        <fullName evidence="3">Predicted DNA-binding transcriptional regulator YafY, contains an HTH and WYL domains</fullName>
    </submittedName>
</protein>
<evidence type="ECO:0000259" key="1">
    <source>
        <dbReference type="Pfam" id="PF13280"/>
    </source>
</evidence>
<evidence type="ECO:0000313" key="3">
    <source>
        <dbReference type="EMBL" id="SMF94374.1"/>
    </source>
</evidence>
<dbReference type="InterPro" id="IPR051534">
    <property type="entry name" value="CBASS_pafABC_assoc_protein"/>
</dbReference>
<evidence type="ECO:0000259" key="2">
    <source>
        <dbReference type="Pfam" id="PF25583"/>
    </source>
</evidence>
<dbReference type="Pfam" id="PF25583">
    <property type="entry name" value="WCX"/>
    <property type="match status" value="1"/>
</dbReference>
<sequence length="345" mass="39780">MPQKDYGTSLLKVLDLMEAIPRAEPGKGKTIKNLLLDMGWDDVSNSDARWGQRIFEMLEERFGELLVVDKSRKPHRYAWRKDASLNIPAMSRNEAITLLLVEQYLKPLLHGETLAALSGAFEQARKHLAKLRMHLHKRSWLDKVRAVPAQQPLLPPVICPEVRERVYEALHEERELAVLYQKPWQDEPVEYRVHPLGLIQKGLVLYLACMLDDYEDVRVLSLHRIKRAWFPQLSSGARRPPGFDLDQALADGLMGMGGSREKIRLVARFYKPSAQHLLDTPLSADQVAEDFDTYHLQITATVLRTAQLEWWLLSFGSNVEVMEPPDLREFMAKETYWMGKKYKGD</sequence>
<dbReference type="AlphaFoldDB" id="A0A1Y6D1V5"/>